<feature type="chain" id="PRO_5017010948" evidence="1">
    <location>
        <begin position="18"/>
        <end position="64"/>
    </location>
</feature>
<dbReference type="AlphaFoldDB" id="A0A375C615"/>
<accession>A0A375C615</accession>
<evidence type="ECO:0000256" key="1">
    <source>
        <dbReference type="SAM" id="SignalP"/>
    </source>
</evidence>
<organism evidence="2">
    <name type="scientific">Cupriavidus taiwanensis</name>
    <dbReference type="NCBI Taxonomy" id="164546"/>
    <lineage>
        <taxon>Bacteria</taxon>
        <taxon>Pseudomonadati</taxon>
        <taxon>Pseudomonadota</taxon>
        <taxon>Betaproteobacteria</taxon>
        <taxon>Burkholderiales</taxon>
        <taxon>Burkholderiaceae</taxon>
        <taxon>Cupriavidus</taxon>
    </lineage>
</organism>
<reference evidence="2" key="1">
    <citation type="submission" date="2018-01" db="EMBL/GenBank/DDBJ databases">
        <authorList>
            <person name="Clerissi C."/>
        </authorList>
    </citation>
    <scope>NUCLEOTIDE SEQUENCE</scope>
    <source>
        <strain evidence="2">Cupriavidus sp. LMG 19464</strain>
    </source>
</reference>
<protein>
    <submittedName>
        <fullName evidence="2">Uncharacterized protein</fullName>
    </submittedName>
</protein>
<dbReference type="Proteomes" id="UP000256780">
    <property type="component" value="Chromosome CBM2587_b"/>
</dbReference>
<feature type="signal peptide" evidence="1">
    <location>
        <begin position="1"/>
        <end position="17"/>
    </location>
</feature>
<dbReference type="EMBL" id="OFSQ01000035">
    <property type="protein sequence ID" value="SOY63182.1"/>
    <property type="molecule type" value="Genomic_DNA"/>
</dbReference>
<name>A0A375C615_9BURK</name>
<keyword evidence="1" id="KW-0732">Signal</keyword>
<proteinExistence type="predicted"/>
<evidence type="ECO:0000313" key="2">
    <source>
        <dbReference type="EMBL" id="SOY63182.1"/>
    </source>
</evidence>
<gene>
    <name evidence="2" type="ORF">CBM2587_B60194</name>
</gene>
<comment type="caution">
    <text evidence="2">The sequence shown here is derived from an EMBL/GenBank/DDBJ whole genome shotgun (WGS) entry which is preliminary data.</text>
</comment>
<sequence length="64" mass="6785">MRWTCPCACSCATTARAAPGRAPVTPTLEQASTVHGFSNVPDNIAIAPWPAYLASMSKFVSEMI</sequence>